<name>A0A6A6YNY7_9PEZI</name>
<dbReference type="InterPro" id="IPR036259">
    <property type="entry name" value="MFS_trans_sf"/>
</dbReference>
<dbReference type="EMBL" id="MU003699">
    <property type="protein sequence ID" value="KAF2810606.1"/>
    <property type="molecule type" value="Genomic_DNA"/>
</dbReference>
<feature type="transmembrane region" description="Helical" evidence="5">
    <location>
        <begin position="240"/>
        <end position="259"/>
    </location>
</feature>
<evidence type="ECO:0000256" key="5">
    <source>
        <dbReference type="SAM" id="Phobius"/>
    </source>
</evidence>
<proteinExistence type="predicted"/>
<dbReference type="GeneID" id="54462888"/>
<protein>
    <submittedName>
        <fullName evidence="7 9">MFS general substrate transporter</fullName>
    </submittedName>
</protein>
<evidence type="ECO:0000256" key="3">
    <source>
        <dbReference type="ARBA" id="ARBA00022989"/>
    </source>
</evidence>
<feature type="transmembrane region" description="Helical" evidence="5">
    <location>
        <begin position="83"/>
        <end position="104"/>
    </location>
</feature>
<evidence type="ECO:0000256" key="2">
    <source>
        <dbReference type="ARBA" id="ARBA00022692"/>
    </source>
</evidence>
<reference evidence="7 9" key="1">
    <citation type="journal article" date="2020" name="Stud. Mycol.">
        <title>101 Dothideomycetes genomes: a test case for predicting lifestyles and emergence of pathogens.</title>
        <authorList>
            <person name="Haridas S."/>
            <person name="Albert R."/>
            <person name="Binder M."/>
            <person name="Bloem J."/>
            <person name="Labutti K."/>
            <person name="Salamov A."/>
            <person name="Andreopoulos B."/>
            <person name="Baker S."/>
            <person name="Barry K."/>
            <person name="Bills G."/>
            <person name="Bluhm B."/>
            <person name="Cannon C."/>
            <person name="Castanera R."/>
            <person name="Culley D."/>
            <person name="Daum C."/>
            <person name="Ezra D."/>
            <person name="Gonzalez J."/>
            <person name="Henrissat B."/>
            <person name="Kuo A."/>
            <person name="Liang C."/>
            <person name="Lipzen A."/>
            <person name="Lutzoni F."/>
            <person name="Magnuson J."/>
            <person name="Mondo S."/>
            <person name="Nolan M."/>
            <person name="Ohm R."/>
            <person name="Pangilinan J."/>
            <person name="Park H.-J."/>
            <person name="Ramirez L."/>
            <person name="Alfaro M."/>
            <person name="Sun H."/>
            <person name="Tritt A."/>
            <person name="Yoshinaga Y."/>
            <person name="Zwiers L.-H."/>
            <person name="Turgeon B."/>
            <person name="Goodwin S."/>
            <person name="Spatafora J."/>
            <person name="Crous P."/>
            <person name="Grigoriev I."/>
        </authorList>
    </citation>
    <scope>NUCLEOTIDE SEQUENCE</scope>
    <source>
        <strain evidence="7 9">CBS 304.34</strain>
    </source>
</reference>
<evidence type="ECO:0000259" key="6">
    <source>
        <dbReference type="PROSITE" id="PS50850"/>
    </source>
</evidence>
<dbReference type="GO" id="GO:0022857">
    <property type="term" value="F:transmembrane transporter activity"/>
    <property type="evidence" value="ECO:0007669"/>
    <property type="project" value="InterPro"/>
</dbReference>
<dbReference type="Proteomes" id="UP000504636">
    <property type="component" value="Unplaced"/>
</dbReference>
<dbReference type="InterPro" id="IPR020846">
    <property type="entry name" value="MFS_dom"/>
</dbReference>
<evidence type="ECO:0000313" key="8">
    <source>
        <dbReference type="Proteomes" id="UP000504636"/>
    </source>
</evidence>
<reference evidence="9" key="3">
    <citation type="submission" date="2025-04" db="UniProtKB">
        <authorList>
            <consortium name="RefSeq"/>
        </authorList>
    </citation>
    <scope>IDENTIFICATION</scope>
    <source>
        <strain evidence="9">CBS 304.34</strain>
    </source>
</reference>
<dbReference type="InterPro" id="IPR011701">
    <property type="entry name" value="MFS"/>
</dbReference>
<comment type="subcellular location">
    <subcellularLocation>
        <location evidence="1">Membrane</location>
        <topology evidence="1">Multi-pass membrane protein</topology>
    </subcellularLocation>
</comment>
<gene>
    <name evidence="7 9" type="ORF">BDZ99DRAFT_475525</name>
</gene>
<keyword evidence="8" id="KW-1185">Reference proteome</keyword>
<dbReference type="Gene3D" id="1.20.1250.20">
    <property type="entry name" value="MFS general substrate transporter like domains"/>
    <property type="match status" value="2"/>
</dbReference>
<feature type="transmembrane region" description="Helical" evidence="5">
    <location>
        <begin position="407"/>
        <end position="433"/>
    </location>
</feature>
<feature type="transmembrane region" description="Helical" evidence="5">
    <location>
        <begin position="315"/>
        <end position="339"/>
    </location>
</feature>
<feature type="transmembrane region" description="Helical" evidence="5">
    <location>
        <begin position="38"/>
        <end position="57"/>
    </location>
</feature>
<evidence type="ECO:0000313" key="7">
    <source>
        <dbReference type="EMBL" id="KAF2810606.1"/>
    </source>
</evidence>
<dbReference type="Pfam" id="PF07690">
    <property type="entry name" value="MFS_1"/>
    <property type="match status" value="1"/>
</dbReference>
<sequence>MSGTMNEKGSRGQLEASTEAVEHIENTQHLQHGEAAPYHFTFFKFMALSGIIVGYMADAFNTQLTGSTYSGINAKIGPDPFDVWIGGMLPLIGSAFGPFVGYLSDIYGRRIFLLVGATFGALGNLGSACSDSVPKVYGTGIIVGFGILNKQVSVAAVAEIFPRSWRPFVFGCFWAALAPAEGFAPIVGASILAYRSWKVVYWIPFALNTLALFLVYLFYHPLNQRIKVVDKTRWQLLASLDHVSGGLIGFGTALALIGVELGEFNLGWRDSRSLGCVVAGLFLLLGCVVPWGFFMRKRLPYPMLPRAVWSHYRRYSLNMVPLGFLALIASTAVFLWPLMVQVLFEQDPIKAGWLSSAPLITGVFLAPVFGWIFQKFGYQSHWTVTCLAASLTLLTGVQAVVTPSSKAASTSLACLANVAWTGLVVGFGAIFQLVPHRNLGTSTAIYLWLRTCVNAAGAMIFPTTLKNNLPKYIARDVAIPLAKAGVSPLLIPQLIEALTSGDTKNPVLGQVPLLALLTAGEGIKWAYVHTFRLIFFSTLAWGVCGTVVAALTRSYGSELTPVVDTELLEGLHFNAKLDTGEGTVIRQEEYVTHFDALD</sequence>
<feature type="transmembrane region" description="Helical" evidence="5">
    <location>
        <begin position="351"/>
        <end position="373"/>
    </location>
</feature>
<feature type="transmembrane region" description="Helical" evidence="5">
    <location>
        <begin position="382"/>
        <end position="401"/>
    </location>
</feature>
<feature type="domain" description="Major facilitator superfamily (MFS) profile" evidence="6">
    <location>
        <begin position="47"/>
        <end position="500"/>
    </location>
</feature>
<organism evidence="7">
    <name type="scientific">Mytilinidion resinicola</name>
    <dbReference type="NCBI Taxonomy" id="574789"/>
    <lineage>
        <taxon>Eukaryota</taxon>
        <taxon>Fungi</taxon>
        <taxon>Dikarya</taxon>
        <taxon>Ascomycota</taxon>
        <taxon>Pezizomycotina</taxon>
        <taxon>Dothideomycetes</taxon>
        <taxon>Pleosporomycetidae</taxon>
        <taxon>Mytilinidiales</taxon>
        <taxon>Mytilinidiaceae</taxon>
        <taxon>Mytilinidion</taxon>
    </lineage>
</organism>
<feature type="transmembrane region" description="Helical" evidence="5">
    <location>
        <begin position="199"/>
        <end position="219"/>
    </location>
</feature>
<evidence type="ECO:0000256" key="1">
    <source>
        <dbReference type="ARBA" id="ARBA00004141"/>
    </source>
</evidence>
<keyword evidence="4 5" id="KW-0472">Membrane</keyword>
<keyword evidence="2 5" id="KW-0812">Transmembrane</keyword>
<feature type="transmembrane region" description="Helical" evidence="5">
    <location>
        <begin position="168"/>
        <end position="193"/>
    </location>
</feature>
<dbReference type="OrthoDB" id="4139357at2759"/>
<dbReference type="PROSITE" id="PS50850">
    <property type="entry name" value="MFS"/>
    <property type="match status" value="1"/>
</dbReference>
<dbReference type="PROSITE" id="PS00216">
    <property type="entry name" value="SUGAR_TRANSPORT_1"/>
    <property type="match status" value="1"/>
</dbReference>
<dbReference type="SUPFAM" id="SSF103473">
    <property type="entry name" value="MFS general substrate transporter"/>
    <property type="match status" value="1"/>
</dbReference>
<accession>A0A6A6YNY7</accession>
<feature type="transmembrane region" description="Helical" evidence="5">
    <location>
        <begin position="140"/>
        <end position="161"/>
    </location>
</feature>
<dbReference type="PANTHER" id="PTHR23501">
    <property type="entry name" value="MAJOR FACILITATOR SUPERFAMILY"/>
    <property type="match status" value="1"/>
</dbReference>
<reference evidence="9" key="2">
    <citation type="submission" date="2020-04" db="EMBL/GenBank/DDBJ databases">
        <authorList>
            <consortium name="NCBI Genome Project"/>
        </authorList>
    </citation>
    <scope>NUCLEOTIDE SEQUENCE</scope>
    <source>
        <strain evidence="9">CBS 304.34</strain>
    </source>
</reference>
<dbReference type="GO" id="GO:0005886">
    <property type="term" value="C:plasma membrane"/>
    <property type="evidence" value="ECO:0007669"/>
    <property type="project" value="TreeGrafter"/>
</dbReference>
<feature type="transmembrane region" description="Helical" evidence="5">
    <location>
        <begin position="533"/>
        <end position="551"/>
    </location>
</feature>
<feature type="transmembrane region" description="Helical" evidence="5">
    <location>
        <begin position="111"/>
        <end position="128"/>
    </location>
</feature>
<feature type="transmembrane region" description="Helical" evidence="5">
    <location>
        <begin position="271"/>
        <end position="294"/>
    </location>
</feature>
<dbReference type="InterPro" id="IPR005829">
    <property type="entry name" value="Sugar_transporter_CS"/>
</dbReference>
<evidence type="ECO:0000256" key="4">
    <source>
        <dbReference type="ARBA" id="ARBA00023136"/>
    </source>
</evidence>
<dbReference type="PANTHER" id="PTHR23501:SF195">
    <property type="entry name" value="PEP5"/>
    <property type="match status" value="1"/>
</dbReference>
<keyword evidence="3 5" id="KW-1133">Transmembrane helix</keyword>
<dbReference type="RefSeq" id="XP_033577570.1">
    <property type="nucleotide sequence ID" value="XM_033721995.1"/>
</dbReference>
<evidence type="ECO:0000313" key="9">
    <source>
        <dbReference type="RefSeq" id="XP_033577570.1"/>
    </source>
</evidence>
<dbReference type="AlphaFoldDB" id="A0A6A6YNY7"/>